<evidence type="ECO:0000313" key="4">
    <source>
        <dbReference type="Proteomes" id="UP000199663"/>
    </source>
</evidence>
<evidence type="ECO:0000259" key="2">
    <source>
        <dbReference type="Pfam" id="PF03629"/>
    </source>
</evidence>
<dbReference type="SUPFAM" id="SSF52266">
    <property type="entry name" value="SGNH hydrolase"/>
    <property type="match status" value="1"/>
</dbReference>
<dbReference type="InterPro" id="IPR039329">
    <property type="entry name" value="SIAE"/>
</dbReference>
<keyword evidence="4" id="KW-1185">Reference proteome</keyword>
<gene>
    <name evidence="3" type="ORF">SAMN05444412_101313</name>
</gene>
<proteinExistence type="predicted"/>
<dbReference type="InterPro" id="IPR005181">
    <property type="entry name" value="SASA"/>
</dbReference>
<dbReference type="SUPFAM" id="SSF49785">
    <property type="entry name" value="Galactose-binding domain-like"/>
    <property type="match status" value="1"/>
</dbReference>
<protein>
    <submittedName>
        <fullName evidence="3">Sialate O-acetylesterase</fullName>
    </submittedName>
</protein>
<accession>A0A1H3KA67</accession>
<dbReference type="Pfam" id="PF03629">
    <property type="entry name" value="SASA"/>
    <property type="match status" value="2"/>
</dbReference>
<evidence type="ECO:0000256" key="1">
    <source>
        <dbReference type="ARBA" id="ARBA00022801"/>
    </source>
</evidence>
<dbReference type="PANTHER" id="PTHR22901">
    <property type="entry name" value="SIALATE O-ACETYLESTERASE"/>
    <property type="match status" value="1"/>
</dbReference>
<dbReference type="InterPro" id="IPR008979">
    <property type="entry name" value="Galactose-bd-like_sf"/>
</dbReference>
<dbReference type="EMBL" id="FNQC01000001">
    <property type="protein sequence ID" value="SDY49050.1"/>
    <property type="molecule type" value="Genomic_DNA"/>
</dbReference>
<organism evidence="3 4">
    <name type="scientific">Rhodonellum ikkaensis</name>
    <dbReference type="NCBI Taxonomy" id="336829"/>
    <lineage>
        <taxon>Bacteria</taxon>
        <taxon>Pseudomonadati</taxon>
        <taxon>Bacteroidota</taxon>
        <taxon>Cytophagia</taxon>
        <taxon>Cytophagales</taxon>
        <taxon>Cytophagaceae</taxon>
        <taxon>Rhodonellum</taxon>
    </lineage>
</organism>
<dbReference type="InterPro" id="IPR036514">
    <property type="entry name" value="SGNH_hydro_sf"/>
</dbReference>
<sequence>MTLFKQFFILFFILVMGQVNRSHAEIRLPFLISDGMVLQRNTAINVWGWSDTGEEIQIEFNAAKLTGSTGENGQWEFSLPAMKAGGPYQMRISSKTEHIEINDIWVGDVYLFSGQSNMETTMERVSPMFPDEFTNISNANIRYFDVPDAYSFTEVKSNLKGGKWLVLNQENIRSFAAVSYFFAKNLNEKYDVPIGMVNASVGGSPIQSWLREEDLKQFPKDYAEALHFQTRGVIEEIEKTDQEKMNFWRNELSAKDLGLKDPNLPWYSMDFEPKDWELMEKVDFWPLENNRPVNGVFWFRKEITLDFDPSTGATHPLLLGTLVDSDQAYVNGVLVGSTGYRYPPRRYSIPEGILKKGKNTLVIRIVNESGRGGFTAEKPYQLKIDDQVIDLSTSWQYKIGAKMPQSPSQTAVRFKPMGLYNAMIAPLHKLSLKGILWYQGESNAGQATIYEQQMASLIHGWREEWARPELPFLFVQLPNFMEVVDQPQESDWAEMREIQRKTLKIPHTGMAITIDVGEANDIHPLDKKSVGDRLALQAQEIIYGEQSGPFSGPLLENLNVKRNRLILKFSETGAGLTTSDGKTLTGFAIADELGAFTWIDAIHKKDKVIIKIKGAKNPTKLRYAWANNPQWANLINSIGLPASPFEVTLK</sequence>
<dbReference type="Proteomes" id="UP000199663">
    <property type="component" value="Unassembled WGS sequence"/>
</dbReference>
<feature type="domain" description="Sialate O-acetylesterase" evidence="2">
    <location>
        <begin position="107"/>
        <end position="215"/>
    </location>
</feature>
<comment type="caution">
    <text evidence="3">The sequence shown here is derived from an EMBL/GenBank/DDBJ whole genome shotgun (WGS) entry which is preliminary data.</text>
</comment>
<dbReference type="RefSeq" id="WP_019596123.1">
    <property type="nucleotide sequence ID" value="NZ_FNQC01000001.1"/>
</dbReference>
<dbReference type="Gene3D" id="3.40.50.1110">
    <property type="entry name" value="SGNH hydrolase"/>
    <property type="match status" value="2"/>
</dbReference>
<reference evidence="3 4" key="1">
    <citation type="submission" date="2016-10" db="EMBL/GenBank/DDBJ databases">
        <authorList>
            <person name="Varghese N."/>
            <person name="Submissions S."/>
        </authorList>
    </citation>
    <scope>NUCLEOTIDE SEQUENCE [LARGE SCALE GENOMIC DNA]</scope>
    <source>
        <strain evidence="3 4">DSM 17997</strain>
    </source>
</reference>
<dbReference type="PANTHER" id="PTHR22901:SF0">
    <property type="entry name" value="SIALATE O-ACETYLESTERASE"/>
    <property type="match status" value="1"/>
</dbReference>
<name>A0A1H3KA67_9BACT</name>
<feature type="domain" description="Sialate O-acetylesterase" evidence="2">
    <location>
        <begin position="417"/>
        <end position="534"/>
    </location>
</feature>
<evidence type="ECO:0000313" key="3">
    <source>
        <dbReference type="EMBL" id="SDY49050.1"/>
    </source>
</evidence>
<keyword evidence="1" id="KW-0378">Hydrolase</keyword>